<name>A0A0N1KSQ0_CHRID</name>
<evidence type="ECO:0000313" key="2">
    <source>
        <dbReference type="Proteomes" id="UP000037953"/>
    </source>
</evidence>
<dbReference type="AlphaFoldDB" id="A0A0N1KSQ0"/>
<reference evidence="2" key="2">
    <citation type="submission" date="2015-09" db="EMBL/GenBank/DDBJ databases">
        <title>Draft genome sequence of a multidrug-resistant Chryseobacterium indologenes isolate from Malaysia.</title>
        <authorList>
            <person name="Yu C.Y."/>
            <person name="Ang G.Y."/>
            <person name="Chan K.-G."/>
        </authorList>
    </citation>
    <scope>NUCLEOTIDE SEQUENCE [LARGE SCALE GENOMIC DNA]</scope>
    <source>
        <strain evidence="2">CI_885</strain>
    </source>
</reference>
<sequence>MTYNKFYYSINLRHLPENRDLETYLSALLKLVEQERKQTLTSDLLLKLLHDACNSEPKKFDHEWLKIVEAPDEEAVYKKINNKTNNSLEDIGVYYTIAVLQFQIAELHKMKGKQLNDEGRSFGIDSETGNRWYNFDPYSILEAGMRCYLDYCKDDEQEFEVSWQTLGDLLEMGRIYE</sequence>
<protein>
    <submittedName>
        <fullName evidence="1">Uncharacterized protein</fullName>
    </submittedName>
</protein>
<gene>
    <name evidence="1" type="ORF">AOB46_06630</name>
</gene>
<reference evidence="1 2" key="1">
    <citation type="journal article" date="2015" name="Genom Data">
        <title>Draft genome sequence of a multidrug-resistant Chryseobacterium indologenes isolate from Malaysia.</title>
        <authorList>
            <person name="Yu C.Y."/>
            <person name="Ang G.Y."/>
            <person name="Cheng H.J."/>
            <person name="Cheong Y.M."/>
            <person name="Yin W.F."/>
            <person name="Chan K.G."/>
        </authorList>
    </citation>
    <scope>NUCLEOTIDE SEQUENCE [LARGE SCALE GENOMIC DNA]</scope>
    <source>
        <strain evidence="1 2">CI_885</strain>
    </source>
</reference>
<organism evidence="1 2">
    <name type="scientific">Chryseobacterium indologenes</name>
    <name type="common">Flavobacterium indologenes</name>
    <dbReference type="NCBI Taxonomy" id="253"/>
    <lineage>
        <taxon>Bacteria</taxon>
        <taxon>Pseudomonadati</taxon>
        <taxon>Bacteroidota</taxon>
        <taxon>Flavobacteriia</taxon>
        <taxon>Flavobacteriales</taxon>
        <taxon>Weeksellaceae</taxon>
        <taxon>Chryseobacterium group</taxon>
        <taxon>Chryseobacterium</taxon>
    </lineage>
</organism>
<proteinExistence type="predicted"/>
<evidence type="ECO:0000313" key="1">
    <source>
        <dbReference type="EMBL" id="KPE51897.1"/>
    </source>
</evidence>
<accession>A0A0N1KSQ0</accession>
<dbReference type="EMBL" id="LJOD01000003">
    <property type="protein sequence ID" value="KPE51897.1"/>
    <property type="molecule type" value="Genomic_DNA"/>
</dbReference>
<dbReference type="Proteomes" id="UP000037953">
    <property type="component" value="Unassembled WGS sequence"/>
</dbReference>
<dbReference type="OrthoDB" id="1149259at2"/>
<dbReference type="PATRIC" id="fig|253.9.peg.3002"/>
<comment type="caution">
    <text evidence="1">The sequence shown here is derived from an EMBL/GenBank/DDBJ whole genome shotgun (WGS) entry which is preliminary data.</text>
</comment>
<dbReference type="RefSeq" id="WP_062697550.1">
    <property type="nucleotide sequence ID" value="NZ_LJOD01000003.1"/>
</dbReference>